<evidence type="ECO:0000256" key="7">
    <source>
        <dbReference type="ARBA" id="ARBA00022753"/>
    </source>
</evidence>
<dbReference type="GO" id="GO:0032510">
    <property type="term" value="P:endosome to lysosome transport via multivesicular body sorting pathway"/>
    <property type="evidence" value="ECO:0007669"/>
    <property type="project" value="TreeGrafter"/>
</dbReference>
<dbReference type="InterPro" id="IPR040335">
    <property type="entry name" value="MVB12A"/>
</dbReference>
<keyword evidence="6" id="KW-0963">Cytoplasm</keyword>
<evidence type="ECO:0000256" key="5">
    <source>
        <dbReference type="ARBA" id="ARBA00022448"/>
    </source>
</evidence>
<dbReference type="FunFam" id="2.100.10.50:FF:000002">
    <property type="entry name" value="Multivesicular body subunit 12B"/>
    <property type="match status" value="1"/>
</dbReference>
<sequence>MSLREFSSAPCFPVTAVAWTSNASTCPKDLTLITATEDGAAANFGRGFGKTGYYLCYSTKTAGMVVSDMQVIAERESTPHGYCYIPEYMESKASVWKKKRVCVRIVPLGTVETAVLDIKLTTKSKVVVPHYTCIGEVHGYVIWCKMGRFSEPKPAVKPRSISLDIRKLSLDQLEPPKPLQVSNGPAATASGKLSHRRSNLQNKDKEEHIYLSIIPQSITAVDGIPFALNPKFEASSKSMGPSDTLNIHIKSVQDIENEYNYTFTVEEKAAQRFSPRKSVSPPSPKIFS</sequence>
<dbReference type="InterPro" id="IPR023340">
    <property type="entry name" value="UMA"/>
</dbReference>
<keyword evidence="18" id="KW-1185">Reference proteome</keyword>
<reference evidence="17" key="1">
    <citation type="submission" date="2021-01" db="EMBL/GenBank/DDBJ databases">
        <authorList>
            <person name="Zahm M."/>
            <person name="Roques C."/>
            <person name="Cabau C."/>
            <person name="Klopp C."/>
            <person name="Donnadieu C."/>
            <person name="Jouanno E."/>
            <person name="Lampietro C."/>
            <person name="Louis A."/>
            <person name="Herpin A."/>
            <person name="Echchiki A."/>
            <person name="Berthelot C."/>
            <person name="Parey E."/>
            <person name="Roest-Crollius H."/>
            <person name="Braasch I."/>
            <person name="Postlethwait J."/>
            <person name="Bobe J."/>
            <person name="Montfort J."/>
            <person name="Bouchez O."/>
            <person name="Begum T."/>
            <person name="Mejri S."/>
            <person name="Adams A."/>
            <person name="Chen W.-J."/>
            <person name="Guiguen Y."/>
        </authorList>
    </citation>
    <scope>NUCLEOTIDE SEQUENCE</scope>
    <source>
        <tissue evidence="17">Blood</tissue>
    </source>
</reference>
<evidence type="ECO:0000256" key="8">
    <source>
        <dbReference type="ARBA" id="ARBA00022927"/>
    </source>
</evidence>
<evidence type="ECO:0000256" key="1">
    <source>
        <dbReference type="ARBA" id="ARBA00004496"/>
    </source>
</evidence>
<keyword evidence="7" id="KW-0967">Endosome</keyword>
<dbReference type="Pfam" id="PF10240">
    <property type="entry name" value="DUF2464"/>
    <property type="match status" value="1"/>
</dbReference>
<evidence type="ECO:0000313" key="18">
    <source>
        <dbReference type="Proteomes" id="UP000829720"/>
    </source>
</evidence>
<keyword evidence="8" id="KW-0653">Protein transport</keyword>
<dbReference type="OrthoDB" id="6021306at2759"/>
<dbReference type="GO" id="GO:0015031">
    <property type="term" value="P:protein transport"/>
    <property type="evidence" value="ECO:0007669"/>
    <property type="project" value="UniProtKB-KW"/>
</dbReference>
<comment type="similarity">
    <text evidence="3">Belongs to the MVB12 family.</text>
</comment>
<evidence type="ECO:0000256" key="3">
    <source>
        <dbReference type="ARBA" id="ARBA00010432"/>
    </source>
</evidence>
<keyword evidence="9" id="KW-0729">SH3-binding</keyword>
<evidence type="ECO:0000256" key="6">
    <source>
        <dbReference type="ARBA" id="ARBA00022490"/>
    </source>
</evidence>
<evidence type="ECO:0000256" key="10">
    <source>
        <dbReference type="ARBA" id="ARBA00023136"/>
    </source>
</evidence>
<comment type="caution">
    <text evidence="17">The sequence shown here is derived from an EMBL/GenBank/DDBJ whole genome shotgun (WGS) entry which is preliminary data.</text>
</comment>
<keyword evidence="10" id="KW-0472">Membrane</keyword>
<keyword evidence="5" id="KW-0813">Transport</keyword>
<dbReference type="GO" id="GO:0005829">
    <property type="term" value="C:cytosol"/>
    <property type="evidence" value="ECO:0007669"/>
    <property type="project" value="TreeGrafter"/>
</dbReference>
<evidence type="ECO:0000256" key="11">
    <source>
        <dbReference type="ARBA" id="ARBA00033002"/>
    </source>
</evidence>
<gene>
    <name evidence="17" type="ORF">AGOR_G00196530</name>
</gene>
<dbReference type="Gene3D" id="2.100.10.50">
    <property type="match status" value="1"/>
</dbReference>
<organism evidence="17 18">
    <name type="scientific">Albula goreensis</name>
    <dbReference type="NCBI Taxonomy" id="1534307"/>
    <lineage>
        <taxon>Eukaryota</taxon>
        <taxon>Metazoa</taxon>
        <taxon>Chordata</taxon>
        <taxon>Craniata</taxon>
        <taxon>Vertebrata</taxon>
        <taxon>Euteleostomi</taxon>
        <taxon>Actinopterygii</taxon>
        <taxon>Neopterygii</taxon>
        <taxon>Teleostei</taxon>
        <taxon>Albuliformes</taxon>
        <taxon>Albulidae</taxon>
        <taxon>Albula</taxon>
    </lineage>
</organism>
<feature type="domain" description="MABP" evidence="16">
    <location>
        <begin position="11"/>
        <end position="148"/>
    </location>
</feature>
<dbReference type="GO" id="GO:0032801">
    <property type="term" value="P:receptor catabolic process"/>
    <property type="evidence" value="ECO:0007669"/>
    <property type="project" value="TreeGrafter"/>
</dbReference>
<dbReference type="EMBL" id="JAERUA010000019">
    <property type="protein sequence ID" value="KAI1886513.1"/>
    <property type="molecule type" value="Genomic_DNA"/>
</dbReference>
<dbReference type="PROSITE" id="PS51498">
    <property type="entry name" value="MABP"/>
    <property type="match status" value="1"/>
</dbReference>
<evidence type="ECO:0000259" key="15">
    <source>
        <dbReference type="PROSITE" id="PS51497"/>
    </source>
</evidence>
<dbReference type="PROSITE" id="PS51497">
    <property type="entry name" value="UMA"/>
    <property type="match status" value="1"/>
</dbReference>
<dbReference type="Proteomes" id="UP000829720">
    <property type="component" value="Unassembled WGS sequence"/>
</dbReference>
<evidence type="ECO:0000256" key="9">
    <source>
        <dbReference type="ARBA" id="ARBA00023036"/>
    </source>
</evidence>
<evidence type="ECO:0000259" key="16">
    <source>
        <dbReference type="PROSITE" id="PS51498"/>
    </source>
</evidence>
<proteinExistence type="inferred from homology"/>
<feature type="region of interest" description="Disordered" evidence="14">
    <location>
        <begin position="175"/>
        <end position="201"/>
    </location>
</feature>
<dbReference type="GO" id="GO:0017124">
    <property type="term" value="F:SH3 domain binding"/>
    <property type="evidence" value="ECO:0007669"/>
    <property type="project" value="UniProtKB-KW"/>
</dbReference>
<dbReference type="AlphaFoldDB" id="A0A8T3CN28"/>
<accession>A0A8T3CN28</accession>
<dbReference type="GO" id="GO:0019075">
    <property type="term" value="P:virus maturation"/>
    <property type="evidence" value="ECO:0007669"/>
    <property type="project" value="TreeGrafter"/>
</dbReference>
<dbReference type="GO" id="GO:0046755">
    <property type="term" value="P:viral budding"/>
    <property type="evidence" value="ECO:0007669"/>
    <property type="project" value="TreeGrafter"/>
</dbReference>
<evidence type="ECO:0000256" key="14">
    <source>
        <dbReference type="SAM" id="MobiDB-lite"/>
    </source>
</evidence>
<evidence type="ECO:0000256" key="12">
    <source>
        <dbReference type="ARBA" id="ARBA00033024"/>
    </source>
</evidence>
<dbReference type="GO" id="GO:0042058">
    <property type="term" value="P:regulation of epidermal growth factor receptor signaling pathway"/>
    <property type="evidence" value="ECO:0007669"/>
    <property type="project" value="TreeGrafter"/>
</dbReference>
<evidence type="ECO:0000256" key="4">
    <source>
        <dbReference type="ARBA" id="ARBA00017653"/>
    </source>
</evidence>
<dbReference type="GO" id="GO:0000813">
    <property type="term" value="C:ESCRT I complex"/>
    <property type="evidence" value="ECO:0007669"/>
    <property type="project" value="InterPro"/>
</dbReference>
<name>A0A8T3CN28_9TELE</name>
<dbReference type="PANTHER" id="PTHR31612">
    <property type="entry name" value="MULTIVESICULAR BODY SUBUNIT 12A"/>
    <property type="match status" value="1"/>
</dbReference>
<dbReference type="GO" id="GO:0031902">
    <property type="term" value="C:late endosome membrane"/>
    <property type="evidence" value="ECO:0007669"/>
    <property type="project" value="UniProtKB-SubCell"/>
</dbReference>
<dbReference type="PANTHER" id="PTHR31612:SF2">
    <property type="entry name" value="MULTIVESICULAR BODY SUBUNIT 12A"/>
    <property type="match status" value="1"/>
</dbReference>
<protein>
    <recommendedName>
        <fullName evidence="4">Multivesicular body subunit 12A</fullName>
    </recommendedName>
    <alternativeName>
        <fullName evidence="12">ESCRT-I complex subunit MVB12A</fullName>
    </alternativeName>
    <alternativeName>
        <fullName evidence="11">Protein FAM125A</fullName>
    </alternativeName>
</protein>
<comment type="subcellular location">
    <subcellularLocation>
        <location evidence="1">Cytoplasm</location>
    </subcellularLocation>
    <subcellularLocation>
        <location evidence="2">Late endosome membrane</location>
        <topology evidence="2">Peripheral membrane protein</topology>
    </subcellularLocation>
</comment>
<evidence type="ECO:0000256" key="13">
    <source>
        <dbReference type="ARBA" id="ARBA00053101"/>
    </source>
</evidence>
<evidence type="ECO:0000256" key="2">
    <source>
        <dbReference type="ARBA" id="ARBA00004633"/>
    </source>
</evidence>
<dbReference type="InterPro" id="IPR023341">
    <property type="entry name" value="MABP"/>
</dbReference>
<feature type="domain" description="UMA" evidence="15">
    <location>
        <begin position="221"/>
        <end position="270"/>
    </location>
</feature>
<evidence type="ECO:0000313" key="17">
    <source>
        <dbReference type="EMBL" id="KAI1886513.1"/>
    </source>
</evidence>
<dbReference type="InterPro" id="IPR018798">
    <property type="entry name" value="MVB12A/B"/>
</dbReference>
<comment type="function">
    <text evidence="13">Component of the ESCRT-I complex, a regulator of vesicular trafficking process. Required for the sorting of endocytic ubiquitinated cargos into multivesicular bodies.</text>
</comment>